<keyword evidence="5" id="KW-1185">Reference proteome</keyword>
<dbReference type="Proteomes" id="UP000008718">
    <property type="component" value="Chromosome"/>
</dbReference>
<dbReference type="AlphaFoldDB" id="E4T750"/>
<evidence type="ECO:0000313" key="5">
    <source>
        <dbReference type="Proteomes" id="UP000008718"/>
    </source>
</evidence>
<dbReference type="STRING" id="694427.Palpr_2412"/>
<dbReference type="PANTHER" id="PTHR43479:SF11">
    <property type="entry name" value="ACREF_ENVCD OPERON REPRESSOR-RELATED"/>
    <property type="match status" value="1"/>
</dbReference>
<dbReference type="PRINTS" id="PR00455">
    <property type="entry name" value="HTHTETR"/>
</dbReference>
<name>E4T750_PALPW</name>
<dbReference type="HOGENOM" id="CLU_069356_28_6_10"/>
<evidence type="ECO:0000256" key="1">
    <source>
        <dbReference type="ARBA" id="ARBA00023125"/>
    </source>
</evidence>
<protein>
    <submittedName>
        <fullName evidence="4">Regulatory protein TetR</fullName>
    </submittedName>
</protein>
<proteinExistence type="predicted"/>
<dbReference type="PROSITE" id="PS01081">
    <property type="entry name" value="HTH_TETR_1"/>
    <property type="match status" value="1"/>
</dbReference>
<accession>E4T750</accession>
<dbReference type="InterPro" id="IPR050624">
    <property type="entry name" value="HTH-type_Tx_Regulator"/>
</dbReference>
<sequence>MNDTREYIIEKAFSLFLKDSYVAVSISDISNAIGLTKGALYHHFKNKEELFKAVIDKYFVVNEIVLNEEVDTFLEFSEACIRNAKETLHNIFSHGEEFEVINYMSLIADSFRHYPGFADQKMQFIQNETDKIKLILVKSIERGEIRSDIDTTLIAQSYFSNMLGLAAPIIKNQSIDEAILNLRAQLDQMYMLLKKR</sequence>
<dbReference type="Pfam" id="PF00440">
    <property type="entry name" value="TetR_N"/>
    <property type="match status" value="1"/>
</dbReference>
<dbReference type="KEGG" id="ppn:Palpr_2412"/>
<dbReference type="InterPro" id="IPR023772">
    <property type="entry name" value="DNA-bd_HTH_TetR-type_CS"/>
</dbReference>
<dbReference type="PROSITE" id="PS50977">
    <property type="entry name" value="HTH_TETR_2"/>
    <property type="match status" value="1"/>
</dbReference>
<dbReference type="OrthoDB" id="1092847at2"/>
<dbReference type="Gene3D" id="1.10.357.10">
    <property type="entry name" value="Tetracycline Repressor, domain 2"/>
    <property type="match status" value="1"/>
</dbReference>
<dbReference type="SUPFAM" id="SSF46689">
    <property type="entry name" value="Homeodomain-like"/>
    <property type="match status" value="1"/>
</dbReference>
<feature type="domain" description="HTH tetR-type" evidence="3">
    <location>
        <begin position="2"/>
        <end position="62"/>
    </location>
</feature>
<gene>
    <name evidence="4" type="ordered locus">Palpr_2412</name>
</gene>
<dbReference type="InterPro" id="IPR001647">
    <property type="entry name" value="HTH_TetR"/>
</dbReference>
<dbReference type="PANTHER" id="PTHR43479">
    <property type="entry name" value="ACREF/ENVCD OPERON REPRESSOR-RELATED"/>
    <property type="match status" value="1"/>
</dbReference>
<feature type="DNA-binding region" description="H-T-H motif" evidence="2">
    <location>
        <begin position="25"/>
        <end position="44"/>
    </location>
</feature>
<organism evidence="4 5">
    <name type="scientific">Paludibacter propionicigenes (strain DSM 17365 / JCM 13257 / WB4)</name>
    <dbReference type="NCBI Taxonomy" id="694427"/>
    <lineage>
        <taxon>Bacteria</taxon>
        <taxon>Pseudomonadati</taxon>
        <taxon>Bacteroidota</taxon>
        <taxon>Bacteroidia</taxon>
        <taxon>Bacteroidales</taxon>
        <taxon>Paludibacteraceae</taxon>
        <taxon>Paludibacter</taxon>
    </lineage>
</organism>
<evidence type="ECO:0000259" key="3">
    <source>
        <dbReference type="PROSITE" id="PS50977"/>
    </source>
</evidence>
<dbReference type="RefSeq" id="WP_013445913.1">
    <property type="nucleotide sequence ID" value="NC_014734.1"/>
</dbReference>
<reference evidence="4 5" key="2">
    <citation type="journal article" date="2011" name="Stand. Genomic Sci.">
        <title>Complete genome sequence of Paludibacter propionicigenes type strain (WB4).</title>
        <authorList>
            <person name="Gronow S."/>
            <person name="Munk C."/>
            <person name="Lapidus A."/>
            <person name="Nolan M."/>
            <person name="Lucas S."/>
            <person name="Hammon N."/>
            <person name="Deshpande S."/>
            <person name="Cheng J.F."/>
            <person name="Tapia R."/>
            <person name="Han C."/>
            <person name="Goodwin L."/>
            <person name="Pitluck S."/>
            <person name="Liolios K."/>
            <person name="Ivanova N."/>
            <person name="Mavromatis K."/>
            <person name="Mikhailova N."/>
            <person name="Pati A."/>
            <person name="Chen A."/>
            <person name="Palaniappan K."/>
            <person name="Land M."/>
            <person name="Hauser L."/>
            <person name="Chang Y.J."/>
            <person name="Jeffries C.D."/>
            <person name="Brambilla E."/>
            <person name="Rohde M."/>
            <person name="Goker M."/>
            <person name="Detter J.C."/>
            <person name="Woyke T."/>
            <person name="Bristow J."/>
            <person name="Eisen J.A."/>
            <person name="Markowitz V."/>
            <person name="Hugenholtz P."/>
            <person name="Kyrpides N.C."/>
            <person name="Klenk H.P."/>
        </authorList>
    </citation>
    <scope>NUCLEOTIDE SEQUENCE [LARGE SCALE GENOMIC DNA]</scope>
    <source>
        <strain evidence="5">DSM 17365 / JCM 13257 / WB4</strain>
    </source>
</reference>
<dbReference type="GO" id="GO:0003677">
    <property type="term" value="F:DNA binding"/>
    <property type="evidence" value="ECO:0007669"/>
    <property type="project" value="UniProtKB-UniRule"/>
</dbReference>
<evidence type="ECO:0000313" key="4">
    <source>
        <dbReference type="EMBL" id="ADQ80544.1"/>
    </source>
</evidence>
<reference key="1">
    <citation type="submission" date="2010-11" db="EMBL/GenBank/DDBJ databases">
        <title>The complete genome of Paludibacter propionicigenes DSM 17365.</title>
        <authorList>
            <consortium name="US DOE Joint Genome Institute (JGI-PGF)"/>
            <person name="Lucas S."/>
            <person name="Copeland A."/>
            <person name="Lapidus A."/>
            <person name="Bruce D."/>
            <person name="Goodwin L."/>
            <person name="Pitluck S."/>
            <person name="Kyrpides N."/>
            <person name="Mavromatis K."/>
            <person name="Ivanova N."/>
            <person name="Munk A.C."/>
            <person name="Brettin T."/>
            <person name="Detter J.C."/>
            <person name="Han C."/>
            <person name="Tapia R."/>
            <person name="Land M."/>
            <person name="Hauser L."/>
            <person name="Markowitz V."/>
            <person name="Cheng J.-F."/>
            <person name="Hugenholtz P."/>
            <person name="Woyke T."/>
            <person name="Wu D."/>
            <person name="Gronow S."/>
            <person name="Wellnitz S."/>
            <person name="Brambilla E."/>
            <person name="Klenk H.-P."/>
            <person name="Eisen J.A."/>
        </authorList>
    </citation>
    <scope>NUCLEOTIDE SEQUENCE</scope>
    <source>
        <strain>WB4</strain>
    </source>
</reference>
<dbReference type="InterPro" id="IPR009057">
    <property type="entry name" value="Homeodomain-like_sf"/>
</dbReference>
<dbReference type="SUPFAM" id="SSF48498">
    <property type="entry name" value="Tetracyclin repressor-like, C-terminal domain"/>
    <property type="match status" value="1"/>
</dbReference>
<evidence type="ECO:0000256" key="2">
    <source>
        <dbReference type="PROSITE-ProRule" id="PRU00335"/>
    </source>
</evidence>
<dbReference type="InterPro" id="IPR036271">
    <property type="entry name" value="Tet_transcr_reg_TetR-rel_C_sf"/>
</dbReference>
<dbReference type="eggNOG" id="COG1309">
    <property type="taxonomic scope" value="Bacteria"/>
</dbReference>
<keyword evidence="1 2" id="KW-0238">DNA-binding</keyword>
<dbReference type="EMBL" id="CP002345">
    <property type="protein sequence ID" value="ADQ80544.1"/>
    <property type="molecule type" value="Genomic_DNA"/>
</dbReference>